<gene>
    <name evidence="7" type="ORF">DBRI1063_LOCUS22699</name>
</gene>
<feature type="transmembrane region" description="Helical" evidence="6">
    <location>
        <begin position="141"/>
        <end position="161"/>
    </location>
</feature>
<dbReference type="SUPFAM" id="SSF103481">
    <property type="entry name" value="Multidrug resistance efflux transporter EmrE"/>
    <property type="match status" value="1"/>
</dbReference>
<evidence type="ECO:0000256" key="1">
    <source>
        <dbReference type="ARBA" id="ARBA00004141"/>
    </source>
</evidence>
<feature type="transmembrane region" description="Helical" evidence="6">
    <location>
        <begin position="167"/>
        <end position="187"/>
    </location>
</feature>
<dbReference type="InterPro" id="IPR013657">
    <property type="entry name" value="SCL35B1-4/HUT1"/>
</dbReference>
<reference evidence="7" key="1">
    <citation type="submission" date="2021-01" db="EMBL/GenBank/DDBJ databases">
        <authorList>
            <person name="Corre E."/>
            <person name="Pelletier E."/>
            <person name="Niang G."/>
            <person name="Scheremetjew M."/>
            <person name="Finn R."/>
            <person name="Kale V."/>
            <person name="Holt S."/>
            <person name="Cochrane G."/>
            <person name="Meng A."/>
            <person name="Brown T."/>
            <person name="Cohen L."/>
        </authorList>
    </citation>
    <scope>NUCLEOTIDE SEQUENCE</scope>
    <source>
        <strain evidence="7">Pop2</strain>
    </source>
</reference>
<protein>
    <recommendedName>
        <fullName evidence="8">Sugar phosphate transporter domain-containing protein</fullName>
    </recommendedName>
</protein>
<name>A0A7S1ZZW5_9STRA</name>
<evidence type="ECO:0000256" key="3">
    <source>
        <dbReference type="ARBA" id="ARBA00022692"/>
    </source>
</evidence>
<evidence type="ECO:0000256" key="5">
    <source>
        <dbReference type="ARBA" id="ARBA00023136"/>
    </source>
</evidence>
<keyword evidence="5 6" id="KW-0472">Membrane</keyword>
<evidence type="ECO:0000256" key="2">
    <source>
        <dbReference type="ARBA" id="ARBA00022448"/>
    </source>
</evidence>
<accession>A0A7S1ZZW5</accession>
<keyword evidence="3 6" id="KW-0812">Transmembrane</keyword>
<feature type="transmembrane region" description="Helical" evidence="6">
    <location>
        <begin position="113"/>
        <end position="134"/>
    </location>
</feature>
<sequence>MIVSTLLKTESKYSAADYLAAALLCAGAAGYSFGTEGTDGPGNSTFGIVILIISLLCDALVPNIQKRIMTDGLSAAALMVNTNAVGFSVLLLVMTLSGMLTATVTAAIERPELLIYLFSVGICLGMAVLAYTRLIQSSGPVIAVATATLRKVVTVLLSYVLFPKPLLPIHAFSGLLVLAGVFLSTFLNKR</sequence>
<dbReference type="GO" id="GO:0000139">
    <property type="term" value="C:Golgi membrane"/>
    <property type="evidence" value="ECO:0007669"/>
    <property type="project" value="TreeGrafter"/>
</dbReference>
<dbReference type="PANTHER" id="PTHR10778:SF8">
    <property type="entry name" value="ADENOSINE 3'-PHOSPHO 5'-PHOSPHOSULFATE TRANSPORTER 2"/>
    <property type="match status" value="1"/>
</dbReference>
<proteinExistence type="predicted"/>
<organism evidence="7">
    <name type="scientific">Ditylum brightwellii</name>
    <dbReference type="NCBI Taxonomy" id="49249"/>
    <lineage>
        <taxon>Eukaryota</taxon>
        <taxon>Sar</taxon>
        <taxon>Stramenopiles</taxon>
        <taxon>Ochrophyta</taxon>
        <taxon>Bacillariophyta</taxon>
        <taxon>Mediophyceae</taxon>
        <taxon>Lithodesmiophycidae</taxon>
        <taxon>Lithodesmiales</taxon>
        <taxon>Lithodesmiaceae</taxon>
        <taxon>Ditylum</taxon>
    </lineage>
</organism>
<dbReference type="InterPro" id="IPR037185">
    <property type="entry name" value="EmrE-like"/>
</dbReference>
<evidence type="ECO:0008006" key="8">
    <source>
        <dbReference type="Google" id="ProtNLM"/>
    </source>
</evidence>
<evidence type="ECO:0000256" key="6">
    <source>
        <dbReference type="SAM" id="Phobius"/>
    </source>
</evidence>
<evidence type="ECO:0000256" key="4">
    <source>
        <dbReference type="ARBA" id="ARBA00022989"/>
    </source>
</evidence>
<dbReference type="Pfam" id="PF08449">
    <property type="entry name" value="UAA"/>
    <property type="match status" value="1"/>
</dbReference>
<keyword evidence="2" id="KW-0813">Transport</keyword>
<keyword evidence="4 6" id="KW-1133">Transmembrane helix</keyword>
<dbReference type="EMBL" id="HBGN01035298">
    <property type="protein sequence ID" value="CAD9352890.1"/>
    <property type="molecule type" value="Transcribed_RNA"/>
</dbReference>
<evidence type="ECO:0000313" key="7">
    <source>
        <dbReference type="EMBL" id="CAD9352890.1"/>
    </source>
</evidence>
<dbReference type="AlphaFoldDB" id="A0A7S1ZZW5"/>
<dbReference type="GO" id="GO:0005789">
    <property type="term" value="C:endoplasmic reticulum membrane"/>
    <property type="evidence" value="ECO:0007669"/>
    <property type="project" value="TreeGrafter"/>
</dbReference>
<dbReference type="PANTHER" id="PTHR10778">
    <property type="entry name" value="SOLUTE CARRIER FAMILY 35 MEMBER B"/>
    <property type="match status" value="1"/>
</dbReference>
<feature type="transmembrane region" description="Helical" evidence="6">
    <location>
        <begin position="44"/>
        <end position="61"/>
    </location>
</feature>
<comment type="subcellular location">
    <subcellularLocation>
        <location evidence="1">Membrane</location>
        <topology evidence="1">Multi-pass membrane protein</topology>
    </subcellularLocation>
</comment>
<dbReference type="GO" id="GO:0046964">
    <property type="term" value="F:3'-phosphoadenosine 5'-phosphosulfate transmembrane transporter activity"/>
    <property type="evidence" value="ECO:0007669"/>
    <property type="project" value="TreeGrafter"/>
</dbReference>